<accession>A0A7Z0II10</accession>
<dbReference type="InterPro" id="IPR029033">
    <property type="entry name" value="His_PPase_superfam"/>
</dbReference>
<evidence type="ECO:0000313" key="4">
    <source>
        <dbReference type="Proteomes" id="UP000539111"/>
    </source>
</evidence>
<name>A0A7Z0II10_9MICO</name>
<sequence>MTSIALVRHGETAWNAAGRLQGTSDVPLNENGRQQARATAAILADSHWDVLVSSPLMRAADTATIIGEAVGLPVTEHLEALVERGYGKAEGITDEEAMSRWPDGNFPGMDSEETVTRHGMDGVNELRRQFPTGRVLAVTHGTLIRLVMSEVVGYPVDHIHNATVSEIHYSDGAWHGVQINSVPITPEHTGAMPS</sequence>
<dbReference type="GO" id="GO:0004619">
    <property type="term" value="F:phosphoglycerate mutase activity"/>
    <property type="evidence" value="ECO:0007669"/>
    <property type="project" value="UniProtKB-EC"/>
</dbReference>
<dbReference type="InterPro" id="IPR050275">
    <property type="entry name" value="PGM_Phosphatase"/>
</dbReference>
<dbReference type="EMBL" id="JACBZP010000001">
    <property type="protein sequence ID" value="NYI68133.1"/>
    <property type="molecule type" value="Genomic_DNA"/>
</dbReference>
<dbReference type="AlphaFoldDB" id="A0A7Z0II10"/>
<protein>
    <submittedName>
        <fullName evidence="3">Putative phosphoglycerate mutase</fullName>
        <ecNumber evidence="3">5.4.2.12</ecNumber>
    </submittedName>
</protein>
<feature type="binding site" evidence="2">
    <location>
        <position position="58"/>
    </location>
    <ligand>
        <name>substrate</name>
    </ligand>
</feature>
<dbReference type="CDD" id="cd07067">
    <property type="entry name" value="HP_PGM_like"/>
    <property type="match status" value="1"/>
</dbReference>
<comment type="caution">
    <text evidence="3">The sequence shown here is derived from an EMBL/GenBank/DDBJ whole genome shotgun (WGS) entry which is preliminary data.</text>
</comment>
<feature type="binding site" evidence="2">
    <location>
        <begin position="83"/>
        <end position="86"/>
    </location>
    <ligand>
        <name>substrate</name>
    </ligand>
</feature>
<dbReference type="PANTHER" id="PTHR48100">
    <property type="entry name" value="BROAD-SPECIFICITY PHOSPHATASE YOR283W-RELATED"/>
    <property type="match status" value="1"/>
</dbReference>
<dbReference type="PANTHER" id="PTHR48100:SF59">
    <property type="entry name" value="ADENOSYLCOBALAMIN_ALPHA-RIBAZOLE PHOSPHATASE"/>
    <property type="match status" value="1"/>
</dbReference>
<dbReference type="Pfam" id="PF00300">
    <property type="entry name" value="His_Phos_1"/>
    <property type="match status" value="1"/>
</dbReference>
<evidence type="ECO:0000256" key="2">
    <source>
        <dbReference type="PIRSR" id="PIRSR613078-2"/>
    </source>
</evidence>
<gene>
    <name evidence="3" type="ORF">BJY26_002439</name>
</gene>
<keyword evidence="3" id="KW-0413">Isomerase</keyword>
<dbReference type="InterPro" id="IPR001345">
    <property type="entry name" value="PG/BPGM_mutase_AS"/>
</dbReference>
<keyword evidence="4" id="KW-1185">Reference proteome</keyword>
<evidence type="ECO:0000256" key="1">
    <source>
        <dbReference type="PIRSR" id="PIRSR613078-1"/>
    </source>
</evidence>
<organism evidence="3 4">
    <name type="scientific">Spelaeicoccus albus</name>
    <dbReference type="NCBI Taxonomy" id="1280376"/>
    <lineage>
        <taxon>Bacteria</taxon>
        <taxon>Bacillati</taxon>
        <taxon>Actinomycetota</taxon>
        <taxon>Actinomycetes</taxon>
        <taxon>Micrococcales</taxon>
        <taxon>Brevibacteriaceae</taxon>
        <taxon>Spelaeicoccus</taxon>
    </lineage>
</organism>
<dbReference type="GO" id="GO:0016791">
    <property type="term" value="F:phosphatase activity"/>
    <property type="evidence" value="ECO:0007669"/>
    <property type="project" value="TreeGrafter"/>
</dbReference>
<dbReference type="InterPro" id="IPR013078">
    <property type="entry name" value="His_Pase_superF_clade-1"/>
</dbReference>
<dbReference type="RefSeq" id="WP_179428517.1">
    <property type="nucleotide sequence ID" value="NZ_JACBZP010000001.1"/>
</dbReference>
<feature type="active site" description="Proton donor/acceptor" evidence="1">
    <location>
        <position position="83"/>
    </location>
</feature>
<dbReference type="EC" id="5.4.2.12" evidence="3"/>
<reference evidence="3 4" key="1">
    <citation type="submission" date="2020-07" db="EMBL/GenBank/DDBJ databases">
        <title>Sequencing the genomes of 1000 actinobacteria strains.</title>
        <authorList>
            <person name="Klenk H.-P."/>
        </authorList>
    </citation>
    <scope>NUCLEOTIDE SEQUENCE [LARGE SCALE GENOMIC DNA]</scope>
    <source>
        <strain evidence="3 4">DSM 26341</strain>
    </source>
</reference>
<feature type="active site" description="Tele-phosphohistidine intermediate" evidence="1">
    <location>
        <position position="9"/>
    </location>
</feature>
<dbReference type="GO" id="GO:0005737">
    <property type="term" value="C:cytoplasm"/>
    <property type="evidence" value="ECO:0007669"/>
    <property type="project" value="TreeGrafter"/>
</dbReference>
<feature type="binding site" evidence="2">
    <location>
        <begin position="8"/>
        <end position="15"/>
    </location>
    <ligand>
        <name>substrate</name>
    </ligand>
</feature>
<dbReference type="SMART" id="SM00855">
    <property type="entry name" value="PGAM"/>
    <property type="match status" value="1"/>
</dbReference>
<proteinExistence type="predicted"/>
<dbReference type="PROSITE" id="PS00175">
    <property type="entry name" value="PG_MUTASE"/>
    <property type="match status" value="1"/>
</dbReference>
<evidence type="ECO:0000313" key="3">
    <source>
        <dbReference type="EMBL" id="NYI68133.1"/>
    </source>
</evidence>
<dbReference type="Gene3D" id="3.40.50.1240">
    <property type="entry name" value="Phosphoglycerate mutase-like"/>
    <property type="match status" value="1"/>
</dbReference>
<dbReference type="SUPFAM" id="SSF53254">
    <property type="entry name" value="Phosphoglycerate mutase-like"/>
    <property type="match status" value="1"/>
</dbReference>
<dbReference type="Proteomes" id="UP000539111">
    <property type="component" value="Unassembled WGS sequence"/>
</dbReference>